<accession>A0ABQ2IX31</accession>
<dbReference type="PANTHER" id="PTHR45527">
    <property type="entry name" value="NONRIBOSOMAL PEPTIDE SYNTHETASE"/>
    <property type="match status" value="1"/>
</dbReference>
<feature type="domain" description="Carrier" evidence="1">
    <location>
        <begin position="1"/>
        <end position="67"/>
    </location>
</feature>
<dbReference type="PANTHER" id="PTHR45527:SF1">
    <property type="entry name" value="FATTY ACID SYNTHASE"/>
    <property type="match status" value="1"/>
</dbReference>
<gene>
    <name evidence="2" type="ORF">GCM10011609_87990</name>
</gene>
<keyword evidence="3" id="KW-1185">Reference proteome</keyword>
<evidence type="ECO:0000259" key="1">
    <source>
        <dbReference type="PROSITE" id="PS50075"/>
    </source>
</evidence>
<dbReference type="InterPro" id="IPR036736">
    <property type="entry name" value="ACP-like_sf"/>
</dbReference>
<dbReference type="Gene3D" id="3.40.50.1820">
    <property type="entry name" value="alpha/beta hydrolase"/>
    <property type="match status" value="1"/>
</dbReference>
<protein>
    <recommendedName>
        <fullName evidence="1">Carrier domain-containing protein</fullName>
    </recommendedName>
</protein>
<dbReference type="InterPro" id="IPR029058">
    <property type="entry name" value="AB_hydrolase_fold"/>
</dbReference>
<dbReference type="PROSITE" id="PS50075">
    <property type="entry name" value="CARRIER"/>
    <property type="match status" value="1"/>
</dbReference>
<dbReference type="EMBL" id="BMNC01000037">
    <property type="protein sequence ID" value="GGN30289.1"/>
    <property type="molecule type" value="Genomic_DNA"/>
</dbReference>
<name>A0ABQ2IX31_9PSEU</name>
<sequence length="116" mass="12089">MCGLLAEVLGVERVGVDDDFFDLGGHSLLASRLVSRNRDVLSADTTIRTLFEAPTVATLVERLHNGGAGDPLYVLLPLRSHGEQAPLCTPTGASAGRSPVCCATPTGRCTRCGPAV</sequence>
<evidence type="ECO:0000313" key="3">
    <source>
        <dbReference type="Proteomes" id="UP000597656"/>
    </source>
</evidence>
<dbReference type="Pfam" id="PF00550">
    <property type="entry name" value="PP-binding"/>
    <property type="match status" value="1"/>
</dbReference>
<organism evidence="2 3">
    <name type="scientific">Lentzea pudingi</name>
    <dbReference type="NCBI Taxonomy" id="1789439"/>
    <lineage>
        <taxon>Bacteria</taxon>
        <taxon>Bacillati</taxon>
        <taxon>Actinomycetota</taxon>
        <taxon>Actinomycetes</taxon>
        <taxon>Pseudonocardiales</taxon>
        <taxon>Pseudonocardiaceae</taxon>
        <taxon>Lentzea</taxon>
    </lineage>
</organism>
<reference evidence="3" key="1">
    <citation type="journal article" date="2019" name="Int. J. Syst. Evol. Microbiol.">
        <title>The Global Catalogue of Microorganisms (GCM) 10K type strain sequencing project: providing services to taxonomists for standard genome sequencing and annotation.</title>
        <authorList>
            <consortium name="The Broad Institute Genomics Platform"/>
            <consortium name="The Broad Institute Genome Sequencing Center for Infectious Disease"/>
            <person name="Wu L."/>
            <person name="Ma J."/>
        </authorList>
    </citation>
    <scope>NUCLEOTIDE SEQUENCE [LARGE SCALE GENOMIC DNA]</scope>
    <source>
        <strain evidence="3">CGMCC 4.7319</strain>
    </source>
</reference>
<dbReference type="SUPFAM" id="SSF47336">
    <property type="entry name" value="ACP-like"/>
    <property type="match status" value="1"/>
</dbReference>
<proteinExistence type="predicted"/>
<dbReference type="Proteomes" id="UP000597656">
    <property type="component" value="Unassembled WGS sequence"/>
</dbReference>
<comment type="caution">
    <text evidence="2">The sequence shown here is derived from an EMBL/GenBank/DDBJ whole genome shotgun (WGS) entry which is preliminary data.</text>
</comment>
<evidence type="ECO:0000313" key="2">
    <source>
        <dbReference type="EMBL" id="GGN30289.1"/>
    </source>
</evidence>
<dbReference type="InterPro" id="IPR009081">
    <property type="entry name" value="PP-bd_ACP"/>
</dbReference>